<name>A0A1Q2LEZ7_9HELI</name>
<evidence type="ECO:0000313" key="8">
    <source>
        <dbReference type="EMBL" id="AQQ59009.1"/>
    </source>
</evidence>
<organism evidence="8 9">
    <name type="scientific">Helicobacter bilis</name>
    <dbReference type="NCBI Taxonomy" id="37372"/>
    <lineage>
        <taxon>Bacteria</taxon>
        <taxon>Pseudomonadati</taxon>
        <taxon>Campylobacterota</taxon>
        <taxon>Epsilonproteobacteria</taxon>
        <taxon>Campylobacterales</taxon>
        <taxon>Helicobacteraceae</taxon>
        <taxon>Helicobacter</taxon>
    </lineage>
</organism>
<keyword evidence="8" id="KW-0449">Lipoprotein</keyword>
<dbReference type="InterPro" id="IPR006664">
    <property type="entry name" value="OMP_bac"/>
</dbReference>
<keyword evidence="3" id="KW-0998">Cell outer membrane</keyword>
<feature type="chain" id="PRO_5013224638" evidence="6">
    <location>
        <begin position="22"/>
        <end position="233"/>
    </location>
</feature>
<evidence type="ECO:0000256" key="1">
    <source>
        <dbReference type="ARBA" id="ARBA00004442"/>
    </source>
</evidence>
<dbReference type="Proteomes" id="UP000188298">
    <property type="component" value="Chromosome"/>
</dbReference>
<reference evidence="8 9" key="1">
    <citation type="submission" date="2017-02" db="EMBL/GenBank/DDBJ databases">
        <title>Whole genome sequencing of Helicobacter bilis strain AAQJH.</title>
        <authorList>
            <person name="Conlan S."/>
            <person name="Thomas P.J."/>
            <person name="Mullikin J."/>
            <person name="Palmore T.N."/>
            <person name="Frank K.M."/>
            <person name="Segre J.A."/>
        </authorList>
    </citation>
    <scope>NUCLEOTIDE SEQUENCE [LARGE SCALE GENOMIC DNA]</scope>
    <source>
        <strain evidence="8 9">AAQJH</strain>
    </source>
</reference>
<feature type="domain" description="OmpA-like" evidence="7">
    <location>
        <begin position="119"/>
        <end position="233"/>
    </location>
</feature>
<protein>
    <submittedName>
        <fullName evidence="8">Lipoprotein</fullName>
    </submittedName>
</protein>
<dbReference type="InterPro" id="IPR050330">
    <property type="entry name" value="Bact_OuterMem_StrucFunc"/>
</dbReference>
<dbReference type="PROSITE" id="PS51123">
    <property type="entry name" value="OMPA_2"/>
    <property type="match status" value="1"/>
</dbReference>
<dbReference type="InterPro" id="IPR006665">
    <property type="entry name" value="OmpA-like"/>
</dbReference>
<dbReference type="PANTHER" id="PTHR30329:SF21">
    <property type="entry name" value="LIPOPROTEIN YIAD-RELATED"/>
    <property type="match status" value="1"/>
</dbReference>
<evidence type="ECO:0000256" key="2">
    <source>
        <dbReference type="ARBA" id="ARBA00023136"/>
    </source>
</evidence>
<accession>A0A1Q2LEZ7</accession>
<dbReference type="Pfam" id="PF00691">
    <property type="entry name" value="OmpA"/>
    <property type="match status" value="1"/>
</dbReference>
<dbReference type="GO" id="GO:0009279">
    <property type="term" value="C:cell outer membrane"/>
    <property type="evidence" value="ECO:0007669"/>
    <property type="project" value="UniProtKB-SubCell"/>
</dbReference>
<sequence length="233" mass="25087">MKYLKLSSVLLALFFAVGCGSKSVEKDGNTTQKTTEVQQEVDGQEPEEAVANPGGAGLPEGGFMPDGAVSGGDGYDGSGDSDSSDPYADNNAGENGMSGNSNGDTEEEYAGNNEGTAYGDAIKVDSLTTIYFDFDRYDIRSDMKDYVRANADFIKEKNIKAVVLQGNTDEFGGDEYNTALGLKRAISVRDALVLQGLPRNMFSTISYGMHKPVCREKTAECYAKNRRTDIVEK</sequence>
<keyword evidence="2 4" id="KW-0472">Membrane</keyword>
<evidence type="ECO:0000313" key="9">
    <source>
        <dbReference type="Proteomes" id="UP000188298"/>
    </source>
</evidence>
<dbReference type="PROSITE" id="PS51257">
    <property type="entry name" value="PROKAR_LIPOPROTEIN"/>
    <property type="match status" value="1"/>
</dbReference>
<comment type="subcellular location">
    <subcellularLocation>
        <location evidence="1">Cell outer membrane</location>
    </subcellularLocation>
</comment>
<dbReference type="Gene3D" id="3.30.1330.60">
    <property type="entry name" value="OmpA-like domain"/>
    <property type="match status" value="1"/>
</dbReference>
<gene>
    <name evidence="8" type="ORF">XJ32_01585</name>
</gene>
<dbReference type="KEGG" id="hbl:XJ32_01585"/>
<dbReference type="PANTHER" id="PTHR30329">
    <property type="entry name" value="STATOR ELEMENT OF FLAGELLAR MOTOR COMPLEX"/>
    <property type="match status" value="1"/>
</dbReference>
<feature type="compositionally biased region" description="Low complexity" evidence="5">
    <location>
        <begin position="30"/>
        <end position="41"/>
    </location>
</feature>
<feature type="region of interest" description="Disordered" evidence="5">
    <location>
        <begin position="24"/>
        <end position="114"/>
    </location>
</feature>
<evidence type="ECO:0000256" key="5">
    <source>
        <dbReference type="SAM" id="MobiDB-lite"/>
    </source>
</evidence>
<dbReference type="EMBL" id="CP019645">
    <property type="protein sequence ID" value="AQQ59009.1"/>
    <property type="molecule type" value="Genomic_DNA"/>
</dbReference>
<dbReference type="CDD" id="cd07185">
    <property type="entry name" value="OmpA_C-like"/>
    <property type="match status" value="1"/>
</dbReference>
<evidence type="ECO:0000259" key="7">
    <source>
        <dbReference type="PROSITE" id="PS51123"/>
    </source>
</evidence>
<evidence type="ECO:0000256" key="6">
    <source>
        <dbReference type="SAM" id="SignalP"/>
    </source>
</evidence>
<dbReference type="InterPro" id="IPR036737">
    <property type="entry name" value="OmpA-like_sf"/>
</dbReference>
<dbReference type="SUPFAM" id="SSF103088">
    <property type="entry name" value="OmpA-like"/>
    <property type="match status" value="1"/>
</dbReference>
<feature type="signal peptide" evidence="6">
    <location>
        <begin position="1"/>
        <end position="21"/>
    </location>
</feature>
<dbReference type="PRINTS" id="PR01021">
    <property type="entry name" value="OMPADOMAIN"/>
</dbReference>
<dbReference type="AlphaFoldDB" id="A0A1Q2LEZ7"/>
<keyword evidence="6" id="KW-0732">Signal</keyword>
<evidence type="ECO:0000256" key="4">
    <source>
        <dbReference type="PROSITE-ProRule" id="PRU00473"/>
    </source>
</evidence>
<evidence type="ECO:0000256" key="3">
    <source>
        <dbReference type="ARBA" id="ARBA00023237"/>
    </source>
</evidence>
<dbReference type="RefSeq" id="WP_254422416.1">
    <property type="nucleotide sequence ID" value="NZ_CP019645.1"/>
</dbReference>
<proteinExistence type="predicted"/>